<organism evidence="5 6">
    <name type="scientific">Syphacia muris</name>
    <dbReference type="NCBI Taxonomy" id="451379"/>
    <lineage>
        <taxon>Eukaryota</taxon>
        <taxon>Metazoa</taxon>
        <taxon>Ecdysozoa</taxon>
        <taxon>Nematoda</taxon>
        <taxon>Chromadorea</taxon>
        <taxon>Rhabditida</taxon>
        <taxon>Spirurina</taxon>
        <taxon>Oxyuridomorpha</taxon>
        <taxon>Oxyuroidea</taxon>
        <taxon>Oxyuridae</taxon>
        <taxon>Syphacia</taxon>
    </lineage>
</organism>
<feature type="region of interest" description="Disordered" evidence="3">
    <location>
        <begin position="210"/>
        <end position="234"/>
    </location>
</feature>
<sequence length="381" mass="42631">MSKKRKSGKKLKENVTNTADTSNFNIDTAFAVERVIGERINEKTGKKYYRLKWQGYGSEDDSWEPEDNVDCSELIEEFYGRIGRSSKAPKKPSIKVRTRRSGHIIEYLELKDDVIDESLGDKDDTPITTPKAADSSEANISTLTPKTKACTLPATVDTPVSRKRKKLKLCECVNSVLDVKDSVTAASSCTCTPSAKKNANGTENKSLLLENRHLSPPPFKSVETPEQNVKESNENLQREKDFLHEASTSDPSVKNSAFSANSGNETVSIAKTIESRENDNASAVNCVKEDFLKDYSDSDDDDENSIENRRHPQPGFSFMELGAIPHSILAVVEPHDNHPLSYVVKYKNKQKVECVPSSLISKMWPQVVIEFYEKWLAESDE</sequence>
<dbReference type="PROSITE" id="PS00598">
    <property type="entry name" value="CHROMO_1"/>
    <property type="match status" value="1"/>
</dbReference>
<name>A0A0N5AJS6_9BILA</name>
<dbReference type="AlphaFoldDB" id="A0A0N5AJS6"/>
<dbReference type="Pfam" id="PF00385">
    <property type="entry name" value="Chromo"/>
    <property type="match status" value="1"/>
</dbReference>
<dbReference type="SUPFAM" id="SSF54160">
    <property type="entry name" value="Chromo domain-like"/>
    <property type="match status" value="2"/>
</dbReference>
<dbReference type="InterPro" id="IPR008251">
    <property type="entry name" value="Chromo_shadow_dom"/>
</dbReference>
<proteinExistence type="predicted"/>
<dbReference type="PANTHER" id="PTHR22812">
    <property type="entry name" value="CHROMOBOX PROTEIN"/>
    <property type="match status" value="1"/>
</dbReference>
<dbReference type="PROSITE" id="PS50013">
    <property type="entry name" value="CHROMO_2"/>
    <property type="match status" value="1"/>
</dbReference>
<evidence type="ECO:0000256" key="3">
    <source>
        <dbReference type="SAM" id="MobiDB-lite"/>
    </source>
</evidence>
<evidence type="ECO:0000313" key="6">
    <source>
        <dbReference type="WBParaSite" id="SMUV_0000472201-mRNA-1"/>
    </source>
</evidence>
<dbReference type="InterPro" id="IPR016197">
    <property type="entry name" value="Chromo-like_dom_sf"/>
</dbReference>
<evidence type="ECO:0000259" key="4">
    <source>
        <dbReference type="PROSITE" id="PS50013"/>
    </source>
</evidence>
<dbReference type="Proteomes" id="UP000046393">
    <property type="component" value="Unplaced"/>
</dbReference>
<dbReference type="GO" id="GO:0000792">
    <property type="term" value="C:heterochromatin"/>
    <property type="evidence" value="ECO:0007669"/>
    <property type="project" value="UniProtKB-ARBA"/>
</dbReference>
<keyword evidence="5" id="KW-1185">Reference proteome</keyword>
<dbReference type="Pfam" id="PF01393">
    <property type="entry name" value="Chromo_shadow"/>
    <property type="match status" value="1"/>
</dbReference>
<feature type="region of interest" description="Disordered" evidence="3">
    <location>
        <begin position="294"/>
        <end position="313"/>
    </location>
</feature>
<dbReference type="InterPro" id="IPR051219">
    <property type="entry name" value="Heterochromatin_chromo-domain"/>
</dbReference>
<dbReference type="InterPro" id="IPR000953">
    <property type="entry name" value="Chromo/chromo_shadow_dom"/>
</dbReference>
<protein>
    <submittedName>
        <fullName evidence="6">Chromo domain-containing protein</fullName>
    </submittedName>
</protein>
<keyword evidence="2" id="KW-0539">Nucleus</keyword>
<accession>A0A0N5AJS6</accession>
<evidence type="ECO:0000256" key="2">
    <source>
        <dbReference type="ARBA" id="ARBA00023242"/>
    </source>
</evidence>
<dbReference type="GO" id="GO:0005634">
    <property type="term" value="C:nucleus"/>
    <property type="evidence" value="ECO:0007669"/>
    <property type="project" value="UniProtKB-SubCell"/>
</dbReference>
<dbReference type="InterPro" id="IPR023779">
    <property type="entry name" value="Chromodomain_CS"/>
</dbReference>
<reference evidence="6" key="1">
    <citation type="submission" date="2016-04" db="UniProtKB">
        <authorList>
            <consortium name="WormBaseParasite"/>
        </authorList>
    </citation>
    <scope>IDENTIFICATION</scope>
</reference>
<evidence type="ECO:0000256" key="1">
    <source>
        <dbReference type="ARBA" id="ARBA00004123"/>
    </source>
</evidence>
<dbReference type="STRING" id="451379.A0A0N5AJS6"/>
<dbReference type="CDD" id="cd00024">
    <property type="entry name" value="CD_CSD"/>
    <property type="match status" value="1"/>
</dbReference>
<feature type="domain" description="Chromo" evidence="4">
    <location>
        <begin position="30"/>
        <end position="90"/>
    </location>
</feature>
<evidence type="ECO:0000313" key="5">
    <source>
        <dbReference type="Proteomes" id="UP000046393"/>
    </source>
</evidence>
<comment type="subcellular location">
    <subcellularLocation>
        <location evidence="1">Nucleus</location>
    </subcellularLocation>
</comment>
<dbReference type="WBParaSite" id="SMUV_0000472201-mRNA-1">
    <property type="protein sequence ID" value="SMUV_0000472201-mRNA-1"/>
    <property type="gene ID" value="SMUV_0000472201"/>
</dbReference>
<dbReference type="SMART" id="SM00298">
    <property type="entry name" value="CHROMO"/>
    <property type="match status" value="2"/>
</dbReference>
<dbReference type="Gene3D" id="2.40.50.40">
    <property type="match status" value="2"/>
</dbReference>
<dbReference type="InterPro" id="IPR023780">
    <property type="entry name" value="Chromo_domain"/>
</dbReference>
<dbReference type="CDD" id="cd00034">
    <property type="entry name" value="CSD"/>
    <property type="match status" value="1"/>
</dbReference>